<dbReference type="PANTHER" id="PTHR24303">
    <property type="entry name" value="HEME-BINDING MONOOXYGENASE FAMILY"/>
    <property type="match status" value="1"/>
</dbReference>
<dbReference type="eggNOG" id="KOG0157">
    <property type="taxonomic scope" value="Eukaryota"/>
</dbReference>
<dbReference type="InterPro" id="IPR002401">
    <property type="entry name" value="Cyt_P450_E_grp-I"/>
</dbReference>
<proteinExistence type="inferred from homology"/>
<evidence type="ECO:0000256" key="2">
    <source>
        <dbReference type="ARBA" id="ARBA00022723"/>
    </source>
</evidence>
<keyword evidence="4 6" id="KW-0408">Iron</keyword>
<evidence type="ECO:0000313" key="8">
    <source>
        <dbReference type="EMBL" id="EFC41339.1"/>
    </source>
</evidence>
<dbReference type="Pfam" id="PF00067">
    <property type="entry name" value="p450"/>
    <property type="match status" value="1"/>
</dbReference>
<dbReference type="STRING" id="5762.D2VPD5"/>
<accession>D2VPD5</accession>
<dbReference type="KEGG" id="ngr:NAEGRDRAFT_70816"/>
<keyword evidence="2 6" id="KW-0479">Metal-binding</keyword>
<protein>
    <submittedName>
        <fullName evidence="8">Predicted protein</fullName>
    </submittedName>
</protein>
<dbReference type="RefSeq" id="XP_002674083.1">
    <property type="nucleotide sequence ID" value="XM_002674037.1"/>
</dbReference>
<evidence type="ECO:0000256" key="6">
    <source>
        <dbReference type="PIRSR" id="PIRSR602401-1"/>
    </source>
</evidence>
<dbReference type="AlphaFoldDB" id="D2VPD5"/>
<reference evidence="8 9" key="1">
    <citation type="journal article" date="2010" name="Cell">
        <title>The genome of Naegleria gruberi illuminates early eukaryotic versatility.</title>
        <authorList>
            <person name="Fritz-Laylin L.K."/>
            <person name="Prochnik S.E."/>
            <person name="Ginger M.L."/>
            <person name="Dacks J.B."/>
            <person name="Carpenter M.L."/>
            <person name="Field M.C."/>
            <person name="Kuo A."/>
            <person name="Paredez A."/>
            <person name="Chapman J."/>
            <person name="Pham J."/>
            <person name="Shu S."/>
            <person name="Neupane R."/>
            <person name="Cipriano M."/>
            <person name="Mancuso J."/>
            <person name="Tu H."/>
            <person name="Salamov A."/>
            <person name="Lindquist E."/>
            <person name="Shapiro H."/>
            <person name="Lucas S."/>
            <person name="Grigoriev I.V."/>
            <person name="Cande W.Z."/>
            <person name="Fulton C."/>
            <person name="Rokhsar D.S."/>
            <person name="Dawson S.C."/>
        </authorList>
    </citation>
    <scope>NUCLEOTIDE SEQUENCE [LARGE SCALE GENOMIC DNA]</scope>
    <source>
        <strain evidence="8 9">NEG-M</strain>
    </source>
</reference>
<dbReference type="Gene3D" id="1.10.630.10">
    <property type="entry name" value="Cytochrome P450"/>
    <property type="match status" value="1"/>
</dbReference>
<sequence>MNDWPLSDCVGMCCFDEQSKRNTSSPETCSFNDSDGITKPVTFKTFEDIPGPKGLPILGNVIDLVKVSANPFDYFADLIREYGEIVKITAFNKKMILLANPEMMMELMKKDEGRITLEAFRKFKLERNMALAPVEMYYEENWQQVRQLFNVAMKPEFLETIVIPQVTELGSELLHSIVKNLKPLGNDTYELSNSINVINRYAFNTVIKTFLGVKMNDELAKQLPFDINGFVNNVVVGLDLVLRIQNGPPLFKLFKTKDYRIMEENMIQSFERAQYCIDLFGKEQPVGSKPRMKELLDERSKTMDRGQDNVTMVMASFLMAGSDVTSRVMSVLLHRIAHEPEYQDKLYEELEEVFGEPTLSEYTSENGLELTNEKLKKCKLVRNFVEENMRLNHLAKISTARRLSKDITVGEYLFEKDTQVMMFEDPQFTEEYIPNSTQFIPERHEKGNPNAILKTFPGPFGRGARKCPGERVAFVEMWQFVINIVRNFTVSHKEFPKFEIGTSLYYVDMEKYKVEFTPRKHLAQLVRNSEKLL</sequence>
<dbReference type="InterPro" id="IPR017972">
    <property type="entry name" value="Cyt_P450_CS"/>
</dbReference>
<evidence type="ECO:0000256" key="3">
    <source>
        <dbReference type="ARBA" id="ARBA00023002"/>
    </source>
</evidence>
<organism evidence="9">
    <name type="scientific">Naegleria gruberi</name>
    <name type="common">Amoeba</name>
    <dbReference type="NCBI Taxonomy" id="5762"/>
    <lineage>
        <taxon>Eukaryota</taxon>
        <taxon>Discoba</taxon>
        <taxon>Heterolobosea</taxon>
        <taxon>Tetramitia</taxon>
        <taxon>Eutetramitia</taxon>
        <taxon>Vahlkampfiidae</taxon>
        <taxon>Naegleria</taxon>
    </lineage>
</organism>
<evidence type="ECO:0000256" key="1">
    <source>
        <dbReference type="ARBA" id="ARBA00001971"/>
    </source>
</evidence>
<keyword evidence="3 7" id="KW-0560">Oxidoreductase</keyword>
<dbReference type="OMA" id="MFEAYRQ"/>
<dbReference type="SUPFAM" id="SSF48264">
    <property type="entry name" value="Cytochrome P450"/>
    <property type="match status" value="1"/>
</dbReference>
<dbReference type="GO" id="GO:0016705">
    <property type="term" value="F:oxidoreductase activity, acting on paired donors, with incorporation or reduction of molecular oxygen"/>
    <property type="evidence" value="ECO:0007669"/>
    <property type="project" value="InterPro"/>
</dbReference>
<dbReference type="InterPro" id="IPR001128">
    <property type="entry name" value="Cyt_P450"/>
</dbReference>
<feature type="binding site" description="axial binding residue" evidence="6">
    <location>
        <position position="467"/>
    </location>
    <ligand>
        <name>heme</name>
        <dbReference type="ChEBI" id="CHEBI:30413"/>
    </ligand>
    <ligandPart>
        <name>Fe</name>
        <dbReference type="ChEBI" id="CHEBI:18248"/>
    </ligandPart>
</feature>
<dbReference type="GO" id="GO:0020037">
    <property type="term" value="F:heme binding"/>
    <property type="evidence" value="ECO:0007669"/>
    <property type="project" value="InterPro"/>
</dbReference>
<name>D2VPD5_NAEGR</name>
<dbReference type="InParanoid" id="D2VPD5"/>
<comment type="similarity">
    <text evidence="7">Belongs to the cytochrome P450 family.</text>
</comment>
<evidence type="ECO:0000256" key="7">
    <source>
        <dbReference type="RuleBase" id="RU000461"/>
    </source>
</evidence>
<dbReference type="GO" id="GO:0004497">
    <property type="term" value="F:monooxygenase activity"/>
    <property type="evidence" value="ECO:0007669"/>
    <property type="project" value="UniProtKB-KW"/>
</dbReference>
<dbReference type="OrthoDB" id="3945418at2759"/>
<evidence type="ECO:0000256" key="4">
    <source>
        <dbReference type="ARBA" id="ARBA00023004"/>
    </source>
</evidence>
<comment type="cofactor">
    <cofactor evidence="1 6">
        <name>heme</name>
        <dbReference type="ChEBI" id="CHEBI:30413"/>
    </cofactor>
</comment>
<dbReference type="VEuPathDB" id="AmoebaDB:NAEGRDRAFT_70816"/>
<dbReference type="Proteomes" id="UP000006671">
    <property type="component" value="Unassembled WGS sequence"/>
</dbReference>
<keyword evidence="9" id="KW-1185">Reference proteome</keyword>
<dbReference type="PANTHER" id="PTHR24303:SF31">
    <property type="entry name" value="CYTOCHROME P450 307A1-RELATED"/>
    <property type="match status" value="1"/>
</dbReference>
<keyword evidence="5 7" id="KW-0503">Monooxygenase</keyword>
<dbReference type="PRINTS" id="PR00463">
    <property type="entry name" value="EP450I"/>
</dbReference>
<dbReference type="EMBL" id="GG738886">
    <property type="protein sequence ID" value="EFC41339.1"/>
    <property type="molecule type" value="Genomic_DNA"/>
</dbReference>
<gene>
    <name evidence="8" type="ORF">NAEGRDRAFT_70816</name>
</gene>
<dbReference type="GO" id="GO:0005506">
    <property type="term" value="F:iron ion binding"/>
    <property type="evidence" value="ECO:0007669"/>
    <property type="project" value="InterPro"/>
</dbReference>
<dbReference type="GeneID" id="8850704"/>
<dbReference type="InterPro" id="IPR036396">
    <property type="entry name" value="Cyt_P450_sf"/>
</dbReference>
<dbReference type="PROSITE" id="PS00086">
    <property type="entry name" value="CYTOCHROME_P450"/>
    <property type="match status" value="1"/>
</dbReference>
<evidence type="ECO:0000256" key="5">
    <source>
        <dbReference type="ARBA" id="ARBA00023033"/>
    </source>
</evidence>
<keyword evidence="6 7" id="KW-0349">Heme</keyword>
<evidence type="ECO:0000313" key="9">
    <source>
        <dbReference type="Proteomes" id="UP000006671"/>
    </source>
</evidence>